<dbReference type="InterPro" id="IPR006802">
    <property type="entry name" value="Radial_spoke"/>
</dbReference>
<evidence type="ECO:0000256" key="4">
    <source>
        <dbReference type="ARBA" id="ARBA00023212"/>
    </source>
</evidence>
<name>A0AAV2TK25_CALDB</name>
<comment type="subcellular location">
    <subcellularLocation>
        <location evidence="1">Cytoplasm</location>
        <location evidence="1">Cytoskeleton</location>
        <location evidence="1">Cilium axoneme</location>
    </subcellularLocation>
</comment>
<proteinExistence type="predicted"/>
<keyword evidence="4" id="KW-0206">Cytoskeleton</keyword>
<evidence type="ECO:0000256" key="1">
    <source>
        <dbReference type="ARBA" id="ARBA00004430"/>
    </source>
</evidence>
<feature type="compositionally biased region" description="Acidic residues" evidence="6">
    <location>
        <begin position="262"/>
        <end position="276"/>
    </location>
</feature>
<evidence type="ECO:0000256" key="6">
    <source>
        <dbReference type="SAM" id="MobiDB-lite"/>
    </source>
</evidence>
<keyword evidence="3" id="KW-0969">Cilium</keyword>
<evidence type="ECO:0000313" key="7">
    <source>
        <dbReference type="EMBL" id="CAL5135493.1"/>
    </source>
</evidence>
<gene>
    <name evidence="7" type="ORF">CDAUBV1_LOCUS9631</name>
</gene>
<dbReference type="AlphaFoldDB" id="A0AAV2TK25"/>
<protein>
    <submittedName>
        <fullName evidence="7">Uncharacterized protein</fullName>
    </submittedName>
</protein>
<keyword evidence="5" id="KW-0966">Cell projection</keyword>
<accession>A0AAV2TK25</accession>
<evidence type="ECO:0000256" key="3">
    <source>
        <dbReference type="ARBA" id="ARBA00023069"/>
    </source>
</evidence>
<keyword evidence="2" id="KW-0963">Cytoplasm</keyword>
<comment type="caution">
    <text evidence="7">The sequence shown here is derived from an EMBL/GenBank/DDBJ whole genome shotgun (WGS) entry which is preliminary data.</text>
</comment>
<dbReference type="GO" id="GO:0035082">
    <property type="term" value="P:axoneme assembly"/>
    <property type="evidence" value="ECO:0007669"/>
    <property type="project" value="TreeGrafter"/>
</dbReference>
<dbReference type="GO" id="GO:0060294">
    <property type="term" value="P:cilium movement involved in cell motility"/>
    <property type="evidence" value="ECO:0007669"/>
    <property type="project" value="InterPro"/>
</dbReference>
<dbReference type="Proteomes" id="UP001497525">
    <property type="component" value="Unassembled WGS sequence"/>
</dbReference>
<dbReference type="Pfam" id="PF04712">
    <property type="entry name" value="Radial_spoke"/>
    <property type="match status" value="1"/>
</dbReference>
<dbReference type="EMBL" id="CAXLJL010000267">
    <property type="protein sequence ID" value="CAL5135493.1"/>
    <property type="molecule type" value="Genomic_DNA"/>
</dbReference>
<dbReference type="PANTHER" id="PTHR13159:SF0">
    <property type="entry name" value="RADIAL SPOKE HEAD 6 HOMOLOG A"/>
    <property type="match status" value="1"/>
</dbReference>
<evidence type="ECO:0000313" key="8">
    <source>
        <dbReference type="Proteomes" id="UP001497525"/>
    </source>
</evidence>
<dbReference type="PANTHER" id="PTHR13159">
    <property type="entry name" value="RADIAL SPOKEHEAD-RELATED"/>
    <property type="match status" value="1"/>
</dbReference>
<sequence length="338" mass="38220">MRIFAAYEEAGIGLPKEEVLTLALSVRNFTLKSSSTNIRFWGKIYGTNKNYYVIEAEETIQKDQPLKITTDLLDTDMKKEEEDLGTLDLDPLPKPDWKPPPTILPEESGKGLNKKVYYVCNLIGEPWIQLPDVTPAQITSSRVIRYLFTGDLEAEMDTYPPFPGVEKNYLRAQIARISGSTVISPINFYQFDEDEEEAVEEDAFRESFVENPEYEPVSIFELIDAGLANWVHHTAYILPQGRTIWWNPSSATRGEGASGRSEEEDEEEELEDEPEPETGPPLLTPLSEDAEVQGQPPWSTRITSHLIPLYAYAVLSSNLWPGAHAIASGRRTLLQKRR</sequence>
<feature type="region of interest" description="Disordered" evidence="6">
    <location>
        <begin position="248"/>
        <end position="296"/>
    </location>
</feature>
<dbReference type="GO" id="GO:0001534">
    <property type="term" value="C:radial spoke"/>
    <property type="evidence" value="ECO:0007669"/>
    <property type="project" value="InterPro"/>
</dbReference>
<evidence type="ECO:0000256" key="2">
    <source>
        <dbReference type="ARBA" id="ARBA00022490"/>
    </source>
</evidence>
<evidence type="ECO:0000256" key="5">
    <source>
        <dbReference type="ARBA" id="ARBA00023273"/>
    </source>
</evidence>
<reference evidence="7" key="1">
    <citation type="submission" date="2024-06" db="EMBL/GenBank/DDBJ databases">
        <authorList>
            <person name="Liu X."/>
            <person name="Lenzi L."/>
            <person name="Haldenby T S."/>
            <person name="Uol C."/>
        </authorList>
    </citation>
    <scope>NUCLEOTIDE SEQUENCE</scope>
</reference>
<organism evidence="7 8">
    <name type="scientific">Calicophoron daubneyi</name>
    <name type="common">Rumen fluke</name>
    <name type="synonym">Paramphistomum daubneyi</name>
    <dbReference type="NCBI Taxonomy" id="300641"/>
    <lineage>
        <taxon>Eukaryota</taxon>
        <taxon>Metazoa</taxon>
        <taxon>Spiralia</taxon>
        <taxon>Lophotrochozoa</taxon>
        <taxon>Platyhelminthes</taxon>
        <taxon>Trematoda</taxon>
        <taxon>Digenea</taxon>
        <taxon>Plagiorchiida</taxon>
        <taxon>Pronocephalata</taxon>
        <taxon>Paramphistomoidea</taxon>
        <taxon>Paramphistomidae</taxon>
        <taxon>Calicophoron</taxon>
    </lineage>
</organism>